<protein>
    <submittedName>
        <fullName evidence="8">Flp pilus assembly protein TadB</fullName>
    </submittedName>
</protein>
<organism evidence="8 9">
    <name type="scientific">Arachnia propionica</name>
    <dbReference type="NCBI Taxonomy" id="1750"/>
    <lineage>
        <taxon>Bacteria</taxon>
        <taxon>Bacillati</taxon>
        <taxon>Actinomycetota</taxon>
        <taxon>Actinomycetes</taxon>
        <taxon>Propionibacteriales</taxon>
        <taxon>Propionibacteriaceae</taxon>
        <taxon>Arachnia</taxon>
    </lineage>
</organism>
<dbReference type="InterPro" id="IPR018076">
    <property type="entry name" value="T2SS_GspF_dom"/>
</dbReference>
<keyword evidence="2" id="KW-1003">Cell membrane</keyword>
<feature type="domain" description="Type II secretion system protein GspF" evidence="7">
    <location>
        <begin position="67"/>
        <end position="189"/>
    </location>
</feature>
<dbReference type="Proteomes" id="UP000273044">
    <property type="component" value="Chromosome"/>
</dbReference>
<dbReference type="GeneID" id="64405872"/>
<dbReference type="InterPro" id="IPR042094">
    <property type="entry name" value="T2SS_GspF_sf"/>
</dbReference>
<reference evidence="8 9" key="1">
    <citation type="submission" date="2018-12" db="EMBL/GenBank/DDBJ databases">
        <authorList>
            <consortium name="Pathogen Informatics"/>
        </authorList>
    </citation>
    <scope>NUCLEOTIDE SEQUENCE [LARGE SCALE GENOMIC DNA]</scope>
    <source>
        <strain evidence="8 9">NCTC12967</strain>
    </source>
</reference>
<keyword evidence="9" id="KW-1185">Reference proteome</keyword>
<name>A0A3S4ZR01_9ACTN</name>
<dbReference type="PANTHER" id="PTHR35007:SF3">
    <property type="entry name" value="POSSIBLE CONSERVED ALANINE RICH MEMBRANE PROTEIN"/>
    <property type="match status" value="1"/>
</dbReference>
<dbReference type="GO" id="GO:0005886">
    <property type="term" value="C:plasma membrane"/>
    <property type="evidence" value="ECO:0007669"/>
    <property type="project" value="UniProtKB-SubCell"/>
</dbReference>
<evidence type="ECO:0000256" key="2">
    <source>
        <dbReference type="ARBA" id="ARBA00022475"/>
    </source>
</evidence>
<dbReference type="Gene3D" id="1.20.81.30">
    <property type="entry name" value="Type II secretion system (T2SS), domain F"/>
    <property type="match status" value="1"/>
</dbReference>
<accession>A0A3S4ZR01</accession>
<comment type="subcellular location">
    <subcellularLocation>
        <location evidence="1">Cell membrane</location>
        <topology evidence="1">Multi-pass membrane protein</topology>
    </subcellularLocation>
</comment>
<feature type="transmembrane region" description="Helical" evidence="6">
    <location>
        <begin position="180"/>
        <end position="200"/>
    </location>
</feature>
<evidence type="ECO:0000256" key="3">
    <source>
        <dbReference type="ARBA" id="ARBA00022692"/>
    </source>
</evidence>
<evidence type="ECO:0000256" key="5">
    <source>
        <dbReference type="ARBA" id="ARBA00023136"/>
    </source>
</evidence>
<keyword evidence="4 6" id="KW-1133">Transmembrane helix</keyword>
<evidence type="ECO:0000313" key="9">
    <source>
        <dbReference type="Proteomes" id="UP000273044"/>
    </source>
</evidence>
<keyword evidence="5 6" id="KW-0472">Membrane</keyword>
<dbReference type="PANTHER" id="PTHR35007">
    <property type="entry name" value="INTEGRAL MEMBRANE PROTEIN-RELATED"/>
    <property type="match status" value="1"/>
</dbReference>
<keyword evidence="3 6" id="KW-0812">Transmembrane</keyword>
<evidence type="ECO:0000256" key="4">
    <source>
        <dbReference type="ARBA" id="ARBA00022989"/>
    </source>
</evidence>
<dbReference type="RefSeq" id="WP_061787234.1">
    <property type="nucleotide sequence ID" value="NZ_CAJZDL010000154.1"/>
</dbReference>
<gene>
    <name evidence="8" type="ORF">NCTC12967_00376</name>
</gene>
<evidence type="ECO:0000256" key="6">
    <source>
        <dbReference type="SAM" id="Phobius"/>
    </source>
</evidence>
<evidence type="ECO:0000259" key="7">
    <source>
        <dbReference type="Pfam" id="PF00482"/>
    </source>
</evidence>
<dbReference type="Pfam" id="PF00482">
    <property type="entry name" value="T2SSF"/>
    <property type="match status" value="1"/>
</dbReference>
<sequence length="203" mass="21771">MSTAVLIGFLVAAAVLAWWAPPPLSRLEPRSSPLPGWVGKVWGWAAKRWSGRRKVNRAVVRELPETLDLLAVCLEAGAPMTNAIATVAAVSQPATAAILHGIDAQLQVGRDPQDAWGSLADHPDWGPPARDAARSARSGTSLVECLRVHADEARRRRREQETKRARSVGVKSVQPLALCFLPAFVLIGVVPLVASLLGTFTGR</sequence>
<dbReference type="AlphaFoldDB" id="A0A3S4ZR01"/>
<evidence type="ECO:0000256" key="1">
    <source>
        <dbReference type="ARBA" id="ARBA00004651"/>
    </source>
</evidence>
<evidence type="ECO:0000313" key="8">
    <source>
        <dbReference type="EMBL" id="VEH69112.1"/>
    </source>
</evidence>
<proteinExistence type="predicted"/>
<dbReference type="EMBL" id="LR134406">
    <property type="protein sequence ID" value="VEH69112.1"/>
    <property type="molecule type" value="Genomic_DNA"/>
</dbReference>